<protein>
    <submittedName>
        <fullName evidence="1">Zinc finger c2h2-type protein</fullName>
    </submittedName>
</protein>
<reference evidence="1" key="1">
    <citation type="submission" date="2021-05" db="EMBL/GenBank/DDBJ databases">
        <title>Comparative genomics of three Colletotrichum scovillei strains and genetic complementation revealed genes involved fungal growth and virulence on chili pepper.</title>
        <authorList>
            <person name="Hsieh D.-K."/>
            <person name="Chuang S.-C."/>
            <person name="Chen C.-Y."/>
            <person name="Chao Y.-T."/>
            <person name="Lu M.-Y.J."/>
            <person name="Lee M.-H."/>
            <person name="Shih M.-C."/>
        </authorList>
    </citation>
    <scope>NUCLEOTIDE SEQUENCE</scope>
    <source>
        <strain evidence="1">Coll-153</strain>
    </source>
</reference>
<proteinExistence type="predicted"/>
<dbReference type="PANTHER" id="PTHR38166:SF1">
    <property type="entry name" value="C2H2-TYPE DOMAIN-CONTAINING PROTEIN"/>
    <property type="match status" value="1"/>
</dbReference>
<comment type="caution">
    <text evidence="1">The sequence shown here is derived from an EMBL/GenBank/DDBJ whole genome shotgun (WGS) entry which is preliminary data.</text>
</comment>
<keyword evidence="2" id="KW-1185">Reference proteome</keyword>
<dbReference type="PANTHER" id="PTHR38166">
    <property type="entry name" value="C2H2-TYPE DOMAIN-CONTAINING PROTEIN-RELATED"/>
    <property type="match status" value="1"/>
</dbReference>
<dbReference type="Proteomes" id="UP000699042">
    <property type="component" value="Unassembled WGS sequence"/>
</dbReference>
<dbReference type="AlphaFoldDB" id="A0A9P7R1K1"/>
<sequence length="493" mass="55269">MSKSKEAPKAAKPGFHPMATLGTWLSRLSIEDAENASPPNLTWYFSRRRRRRPTIQGQSYRFPSPSIRSPTAASSSIDLECEFSRAELCFAQCVGVCNTQVGKTSAAEGRNVPRFPDDELSQAEIAETLTRGTNTSLLLACPYLKYDPAKYGQRKSCRGAAFSKTHRLKEHLHRIHRQTPNCPRCHRTFKAEAEVASHLKASSLCEVIEGEGLTEGFDAVQERLLRSKRRRAGVKTEVDKWREIFRILFPNHKDVPDPFYRIPFDEQDTTMETPTKEQGDTESIFMQAIPSDVENGTYSEMEEAIGQRLDDSKRWKLLDVFKGFAVKMILQPAPKKTIKRNANLVSKYSGAREISQTRRQLKIQSEKQPLEKAGGRLDVELDEVDAMSSATQTIIQPTERVTSLGVWPGDGGAEERSVFPDSESLHVDFSNNINNMMYWPTWEAAFPRVIGDAWLDDLLDDGSTLPGLFAEEPGAALGTLPATTFEGVDPIPR</sequence>
<evidence type="ECO:0000313" key="2">
    <source>
        <dbReference type="Proteomes" id="UP000699042"/>
    </source>
</evidence>
<gene>
    <name evidence="1" type="ORF">JMJ77_015157</name>
</gene>
<evidence type="ECO:0000313" key="1">
    <source>
        <dbReference type="EMBL" id="KAG7046940.1"/>
    </source>
</evidence>
<dbReference type="EMBL" id="JAESDN010000008">
    <property type="protein sequence ID" value="KAG7046940.1"/>
    <property type="molecule type" value="Genomic_DNA"/>
</dbReference>
<name>A0A9P7R1K1_9PEZI</name>
<accession>A0A9P7R1K1</accession>
<organism evidence="1 2">
    <name type="scientific">Colletotrichum scovillei</name>
    <dbReference type="NCBI Taxonomy" id="1209932"/>
    <lineage>
        <taxon>Eukaryota</taxon>
        <taxon>Fungi</taxon>
        <taxon>Dikarya</taxon>
        <taxon>Ascomycota</taxon>
        <taxon>Pezizomycotina</taxon>
        <taxon>Sordariomycetes</taxon>
        <taxon>Hypocreomycetidae</taxon>
        <taxon>Glomerellales</taxon>
        <taxon>Glomerellaceae</taxon>
        <taxon>Colletotrichum</taxon>
        <taxon>Colletotrichum acutatum species complex</taxon>
    </lineage>
</organism>